<name>A0AAD6UV03_9AGAR</name>
<dbReference type="CDD" id="cd21037">
    <property type="entry name" value="MLKL_NTD"/>
    <property type="match status" value="1"/>
</dbReference>
<evidence type="ECO:0000256" key="1">
    <source>
        <dbReference type="SAM" id="Coils"/>
    </source>
</evidence>
<accession>A0AAD6UV03</accession>
<organism evidence="2 3">
    <name type="scientific">Mycena pura</name>
    <dbReference type="NCBI Taxonomy" id="153505"/>
    <lineage>
        <taxon>Eukaryota</taxon>
        <taxon>Fungi</taxon>
        <taxon>Dikarya</taxon>
        <taxon>Basidiomycota</taxon>
        <taxon>Agaricomycotina</taxon>
        <taxon>Agaricomycetes</taxon>
        <taxon>Agaricomycetidae</taxon>
        <taxon>Agaricales</taxon>
        <taxon>Marasmiineae</taxon>
        <taxon>Mycenaceae</taxon>
        <taxon>Mycena</taxon>
    </lineage>
</organism>
<reference evidence="2" key="1">
    <citation type="submission" date="2023-03" db="EMBL/GenBank/DDBJ databases">
        <title>Massive genome expansion in bonnet fungi (Mycena s.s.) driven by repeated elements and novel gene families across ecological guilds.</title>
        <authorList>
            <consortium name="Lawrence Berkeley National Laboratory"/>
            <person name="Harder C.B."/>
            <person name="Miyauchi S."/>
            <person name="Viragh M."/>
            <person name="Kuo A."/>
            <person name="Thoen E."/>
            <person name="Andreopoulos B."/>
            <person name="Lu D."/>
            <person name="Skrede I."/>
            <person name="Drula E."/>
            <person name="Henrissat B."/>
            <person name="Morin E."/>
            <person name="Kohler A."/>
            <person name="Barry K."/>
            <person name="LaButti K."/>
            <person name="Morin E."/>
            <person name="Salamov A."/>
            <person name="Lipzen A."/>
            <person name="Mereny Z."/>
            <person name="Hegedus B."/>
            <person name="Baldrian P."/>
            <person name="Stursova M."/>
            <person name="Weitz H."/>
            <person name="Taylor A."/>
            <person name="Grigoriev I.V."/>
            <person name="Nagy L.G."/>
            <person name="Martin F."/>
            <person name="Kauserud H."/>
        </authorList>
    </citation>
    <scope>NUCLEOTIDE SEQUENCE</scope>
    <source>
        <strain evidence="2">9144</strain>
    </source>
</reference>
<gene>
    <name evidence="2" type="ORF">GGX14DRAFT_404830</name>
</gene>
<keyword evidence="1" id="KW-0175">Coiled coil</keyword>
<dbReference type="Gene3D" id="1.20.930.20">
    <property type="entry name" value="Adaptor protein Cbl, N-terminal domain"/>
    <property type="match status" value="1"/>
</dbReference>
<dbReference type="InterPro" id="IPR036537">
    <property type="entry name" value="Adaptor_Cbl_N_dom_sf"/>
</dbReference>
<evidence type="ECO:0000313" key="2">
    <source>
        <dbReference type="EMBL" id="KAJ7194202.1"/>
    </source>
</evidence>
<keyword evidence="3" id="KW-1185">Reference proteome</keyword>
<feature type="coiled-coil region" evidence="1">
    <location>
        <begin position="102"/>
        <end position="158"/>
    </location>
</feature>
<dbReference type="GO" id="GO:0007166">
    <property type="term" value="P:cell surface receptor signaling pathway"/>
    <property type="evidence" value="ECO:0007669"/>
    <property type="project" value="InterPro"/>
</dbReference>
<dbReference type="EMBL" id="JARJCW010000100">
    <property type="protein sequence ID" value="KAJ7194202.1"/>
    <property type="molecule type" value="Genomic_DNA"/>
</dbReference>
<comment type="caution">
    <text evidence="2">The sequence shown here is derived from an EMBL/GenBank/DDBJ whole genome shotgun (WGS) entry which is preliminary data.</text>
</comment>
<dbReference type="Proteomes" id="UP001219525">
    <property type="component" value="Unassembled WGS sequence"/>
</dbReference>
<dbReference type="InterPro" id="IPR059179">
    <property type="entry name" value="MLKL-like_MCAfunc"/>
</dbReference>
<dbReference type="AlphaFoldDB" id="A0AAD6UV03"/>
<sequence length="161" mass="18094">MARLALPPSRLPPLCRYYHLAQPWCSISSRQTAMNILDNILPVLRVARAVAADNPVPGLEGAITGVVTLAEMVLTMKGNKADLPELDKRLKRLTDIDTVGYSDNLKQRLDKLKQNLEPVTTRLTSLEKKSKIKQFLKSKKYEKEIQDIKASIASHIQEFTV</sequence>
<evidence type="ECO:0000313" key="3">
    <source>
        <dbReference type="Proteomes" id="UP001219525"/>
    </source>
</evidence>
<proteinExistence type="predicted"/>
<protein>
    <submittedName>
        <fullName evidence="2">Uncharacterized protein</fullName>
    </submittedName>
</protein>